<feature type="compositionally biased region" description="Low complexity" evidence="1">
    <location>
        <begin position="473"/>
        <end position="484"/>
    </location>
</feature>
<feature type="compositionally biased region" description="Basic and acidic residues" evidence="1">
    <location>
        <begin position="277"/>
        <end position="304"/>
    </location>
</feature>
<sequence length="996" mass="108915">MAPGPRPKIHKGTFQLPPPPGEGPTAKDPGNTPEREGAEGAQPQISSGGIFGVPLQTAEKPYQIHKNSLPPPAAAMHFGWAAATASSPNLGLSGSRDRSPFPQHPLQAESTWDDMHRGRARSREGGDRSFPHTTGGGGGRARFRVHPDERAPESPSKVLRENAQRRLLKNRSLGALPPSLPEKTRKHKQQHPPSSSDCRRAALSSSKGGQMPPATSHLSPHAHLFPPPEERTVVFACQAAGDVRGRQHRTTMDAERGRGRSGGRRRIMAARSRTQSRGRDASPDGDRHMRLRVSAEDAERDRGTRRQRRRDGGRHSGENEAESSEEEGKVRRQRERSRKRSDEDSKEKERDKDRKAILGLLQELAFSRFRKGPRRRLSSTTSASVSTTVQQQQQNNHSPPGGGKKDLSTTVHTQTQTQQSSTPPSSRSGLGPLASLLQRSLSPSLSISRNKRGAREKQKEKEKEGACGGSQRSEGVSSGPSASSCADRDRGRVECEDRRNNHTSSASPNVLRGGVREGSASSSAGTRERTESLPREVRESMAAEKLAAVLMTGVGGKGKQGGGLVSAETLQSTSVPLSHSQRNSTSPTGLLSHTPTRTTELEVQIQKTTDAETRFTGPPDFPSHCAAPVRVQRVSAALSPSPVVVEHSSTTAGQRKEIERESARVSERSQKNSAERSCKKGLSEIGEMGEELGEKESQGETETDRRPERGVSASMLFFSPKQKDKARRQQGEGMRGGGRREAQMFPPDLLSNAYRIEQPSWTEIEVGSDQSSSPLLIPPATHLGRQEEMLVFPLPEGRGILGRSRREEQQIVQQREKEEEEAQQHPPQKRAEETAGGEPKGVILERPPQWKEKQKQRQKKREELLLMQQQQQQQWKNNNTYPQEKFLQQGTGGIGFSPPLVPLNMNMASASWPGFGLARSPDDAPEEERPAGRRDRGGFERVATLIGPTGEVEGQRRVDGDGDGLLPGEVTALRGDMESAPSRSLPAFRAFAAVPQ</sequence>
<feature type="compositionally biased region" description="Low complexity" evidence="1">
    <location>
        <begin position="865"/>
        <end position="874"/>
    </location>
</feature>
<feature type="compositionally biased region" description="Basic and acidic residues" evidence="1">
    <location>
        <begin position="927"/>
        <end position="939"/>
    </location>
</feature>
<feature type="region of interest" description="Disordered" evidence="1">
    <location>
        <begin position="85"/>
        <end position="539"/>
    </location>
</feature>
<feature type="compositionally biased region" description="Basic and acidic residues" evidence="1">
    <location>
        <begin position="721"/>
        <end position="730"/>
    </location>
</feature>
<reference evidence="2" key="1">
    <citation type="submission" date="2014-11" db="EMBL/GenBank/DDBJ databases">
        <authorList>
            <person name="Otto D Thomas"/>
            <person name="Naeem Raeece"/>
        </authorList>
    </citation>
    <scope>NUCLEOTIDE SEQUENCE</scope>
</reference>
<feature type="compositionally biased region" description="Basic residues" evidence="1">
    <location>
        <begin position="368"/>
        <end position="377"/>
    </location>
</feature>
<feature type="region of interest" description="Disordered" evidence="1">
    <location>
        <begin position="797"/>
        <end position="878"/>
    </location>
</feature>
<feature type="compositionally biased region" description="Low complexity" evidence="1">
    <location>
        <begin position="378"/>
        <end position="394"/>
    </location>
</feature>
<organism evidence="2">
    <name type="scientific">Chromera velia CCMP2878</name>
    <dbReference type="NCBI Taxonomy" id="1169474"/>
    <lineage>
        <taxon>Eukaryota</taxon>
        <taxon>Sar</taxon>
        <taxon>Alveolata</taxon>
        <taxon>Colpodellida</taxon>
        <taxon>Chromeraceae</taxon>
        <taxon>Chromera</taxon>
    </lineage>
</organism>
<gene>
    <name evidence="2" type="ORF">Cvel_5502</name>
</gene>
<feature type="compositionally biased region" description="Basic and acidic residues" evidence="1">
    <location>
        <begin position="654"/>
        <end position="682"/>
    </location>
</feature>
<feature type="compositionally biased region" description="Basic and acidic residues" evidence="1">
    <location>
        <begin position="692"/>
        <end position="709"/>
    </location>
</feature>
<evidence type="ECO:0000256" key="1">
    <source>
        <dbReference type="SAM" id="MobiDB-lite"/>
    </source>
</evidence>
<name>A0A0G4H077_9ALVE</name>
<feature type="compositionally biased region" description="Basic and acidic residues" evidence="1">
    <location>
        <begin position="848"/>
        <end position="864"/>
    </location>
</feature>
<feature type="compositionally biased region" description="Basic and acidic residues" evidence="1">
    <location>
        <begin position="340"/>
        <end position="356"/>
    </location>
</feature>
<feature type="compositionally biased region" description="Gly residues" evidence="1">
    <location>
        <begin position="554"/>
        <end position="564"/>
    </location>
</feature>
<feature type="compositionally biased region" description="Basic and acidic residues" evidence="1">
    <location>
        <begin position="453"/>
        <end position="465"/>
    </location>
</feature>
<feature type="compositionally biased region" description="Basic and acidic residues" evidence="1">
    <location>
        <begin position="526"/>
        <end position="539"/>
    </location>
</feature>
<feature type="compositionally biased region" description="Polar residues" evidence="1">
    <location>
        <begin position="568"/>
        <end position="597"/>
    </location>
</feature>
<feature type="compositionally biased region" description="Basic and acidic residues" evidence="1">
    <location>
        <begin position="145"/>
        <end position="164"/>
    </location>
</feature>
<proteinExistence type="predicted"/>
<feature type="region of interest" description="Disordered" evidence="1">
    <location>
        <begin position="554"/>
        <end position="597"/>
    </location>
</feature>
<dbReference type="AlphaFoldDB" id="A0A0G4H077"/>
<feature type="compositionally biased region" description="Basic residues" evidence="1">
    <location>
        <begin position="259"/>
        <end position="268"/>
    </location>
</feature>
<accession>A0A0G4H077</accession>
<evidence type="ECO:0000313" key="2">
    <source>
        <dbReference type="EMBL" id="CEM36953.1"/>
    </source>
</evidence>
<protein>
    <submittedName>
        <fullName evidence="2">Uncharacterized protein</fullName>
    </submittedName>
</protein>
<feature type="compositionally biased region" description="Low complexity" evidence="1">
    <location>
        <begin position="408"/>
        <end position="448"/>
    </location>
</feature>
<feature type="region of interest" description="Disordered" evidence="1">
    <location>
        <begin position="1"/>
        <end position="57"/>
    </location>
</feature>
<dbReference type="VEuPathDB" id="CryptoDB:Cvel_5502"/>
<feature type="compositionally biased region" description="Basic and acidic residues" evidence="1">
    <location>
        <begin position="113"/>
        <end position="130"/>
    </location>
</feature>
<dbReference type="EMBL" id="CDMZ01001743">
    <property type="protein sequence ID" value="CEM36953.1"/>
    <property type="molecule type" value="Genomic_DNA"/>
</dbReference>
<feature type="compositionally biased region" description="Basic and acidic residues" evidence="1">
    <location>
        <begin position="804"/>
        <end position="817"/>
    </location>
</feature>
<feature type="compositionally biased region" description="Basic and acidic residues" evidence="1">
    <location>
        <begin position="486"/>
        <end position="500"/>
    </location>
</feature>
<feature type="region of interest" description="Disordered" evidence="1">
    <location>
        <begin position="642"/>
        <end position="745"/>
    </location>
</feature>
<feature type="region of interest" description="Disordered" evidence="1">
    <location>
        <begin position="916"/>
        <end position="941"/>
    </location>
</feature>